<dbReference type="CDD" id="cd00303">
    <property type="entry name" value="retropepsin_like"/>
    <property type="match status" value="2"/>
</dbReference>
<accession>A0A401G9X3</accession>
<keyword evidence="5" id="KW-0540">Nuclease</keyword>
<dbReference type="PROSITE" id="PS50994">
    <property type="entry name" value="INTEGRASE"/>
    <property type="match status" value="2"/>
</dbReference>
<dbReference type="Pfam" id="PF24626">
    <property type="entry name" value="SH3_Tf2-1"/>
    <property type="match status" value="1"/>
</dbReference>
<evidence type="ECO:0000256" key="10">
    <source>
        <dbReference type="ARBA" id="ARBA00022842"/>
    </source>
</evidence>
<evidence type="ECO:0000256" key="15">
    <source>
        <dbReference type="ARBA" id="ARBA00023125"/>
    </source>
</evidence>
<dbReference type="InterPro" id="IPR041373">
    <property type="entry name" value="RT_RNaseH"/>
</dbReference>
<keyword evidence="11" id="KW-0694">RNA-binding</keyword>
<keyword evidence="7" id="KW-0064">Aspartyl protease</keyword>
<evidence type="ECO:0000256" key="13">
    <source>
        <dbReference type="ARBA" id="ARBA00022918"/>
    </source>
</evidence>
<feature type="compositionally biased region" description="Low complexity" evidence="19">
    <location>
        <begin position="73"/>
        <end position="96"/>
    </location>
</feature>
<keyword evidence="16" id="KW-0233">DNA recombination</keyword>
<keyword evidence="17" id="KW-0511">Multifunctional enzyme</keyword>
<evidence type="ECO:0000259" key="21">
    <source>
        <dbReference type="PROSITE" id="PS50994"/>
    </source>
</evidence>
<dbReference type="GeneID" id="38775891"/>
<evidence type="ECO:0000256" key="7">
    <source>
        <dbReference type="ARBA" id="ARBA00022750"/>
    </source>
</evidence>
<dbReference type="GO" id="GO:0004519">
    <property type="term" value="F:endonuclease activity"/>
    <property type="evidence" value="ECO:0007669"/>
    <property type="project" value="UniProtKB-KW"/>
</dbReference>
<reference evidence="22 23" key="1">
    <citation type="journal article" date="2018" name="Sci. Rep.">
        <title>Genome sequence of the cauliflower mushroom Sparassis crispa (Hanabiratake) and its association with beneficial usage.</title>
        <authorList>
            <person name="Kiyama R."/>
            <person name="Furutani Y."/>
            <person name="Kawaguchi K."/>
            <person name="Nakanishi T."/>
        </authorList>
    </citation>
    <scope>NUCLEOTIDE SEQUENCE [LARGE SCALE GENOMIC DNA]</scope>
</reference>
<dbReference type="GO" id="GO:0005506">
    <property type="term" value="F:iron ion binding"/>
    <property type="evidence" value="ECO:0007669"/>
    <property type="project" value="InterPro"/>
</dbReference>
<dbReference type="InterPro" id="IPR041588">
    <property type="entry name" value="Integrase_H2C2"/>
</dbReference>
<evidence type="ECO:0000256" key="8">
    <source>
        <dbReference type="ARBA" id="ARBA00022759"/>
    </source>
</evidence>
<feature type="domain" description="Reverse transcriptase" evidence="20">
    <location>
        <begin position="408"/>
        <end position="587"/>
    </location>
</feature>
<dbReference type="PANTHER" id="PTHR37984:SF5">
    <property type="entry name" value="PROTEIN NYNRIN-LIKE"/>
    <property type="match status" value="1"/>
</dbReference>
<dbReference type="SUPFAM" id="SSF53098">
    <property type="entry name" value="Ribonuclease H-like"/>
    <property type="match status" value="2"/>
</dbReference>
<evidence type="ECO:0000313" key="23">
    <source>
        <dbReference type="Proteomes" id="UP000287166"/>
    </source>
</evidence>
<dbReference type="FunFam" id="3.10.20.370:FF:000001">
    <property type="entry name" value="Retrovirus-related Pol polyprotein from transposon 17.6-like protein"/>
    <property type="match status" value="1"/>
</dbReference>
<evidence type="ECO:0000313" key="22">
    <source>
        <dbReference type="EMBL" id="GBE78974.1"/>
    </source>
</evidence>
<evidence type="ECO:0000256" key="18">
    <source>
        <dbReference type="PIRSR" id="PIRSR602401-1"/>
    </source>
</evidence>
<dbReference type="InterPro" id="IPR036396">
    <property type="entry name" value="Cyt_P450_sf"/>
</dbReference>
<dbReference type="PRINTS" id="PR00463">
    <property type="entry name" value="EP450I"/>
</dbReference>
<feature type="domain" description="Integrase catalytic" evidence="21">
    <location>
        <begin position="2517"/>
        <end position="2677"/>
    </location>
</feature>
<dbReference type="GO" id="GO:0003677">
    <property type="term" value="F:DNA binding"/>
    <property type="evidence" value="ECO:0007669"/>
    <property type="project" value="UniProtKB-KW"/>
</dbReference>
<keyword evidence="9" id="KW-0378">Hydrolase</keyword>
<keyword evidence="4" id="KW-0548">Nucleotidyltransferase</keyword>
<protein>
    <recommendedName>
        <fullName evidence="1">RNA-directed DNA polymerase</fullName>
        <ecNumber evidence="1">2.7.7.49</ecNumber>
    </recommendedName>
</protein>
<dbReference type="PANTHER" id="PTHR37984">
    <property type="entry name" value="PROTEIN CBG26694"/>
    <property type="match status" value="1"/>
</dbReference>
<dbReference type="Pfam" id="PF17921">
    <property type="entry name" value="Integrase_H2C2"/>
    <property type="match status" value="2"/>
</dbReference>
<dbReference type="GO" id="GO:0004190">
    <property type="term" value="F:aspartic-type endopeptidase activity"/>
    <property type="evidence" value="ECO:0007669"/>
    <property type="project" value="UniProtKB-KW"/>
</dbReference>
<keyword evidence="6 18" id="KW-0479">Metal-binding</keyword>
<organism evidence="22 23">
    <name type="scientific">Sparassis crispa</name>
    <dbReference type="NCBI Taxonomy" id="139825"/>
    <lineage>
        <taxon>Eukaryota</taxon>
        <taxon>Fungi</taxon>
        <taxon>Dikarya</taxon>
        <taxon>Basidiomycota</taxon>
        <taxon>Agaricomycotina</taxon>
        <taxon>Agaricomycetes</taxon>
        <taxon>Polyporales</taxon>
        <taxon>Sparassidaceae</taxon>
        <taxon>Sparassis</taxon>
    </lineage>
</organism>
<evidence type="ECO:0000256" key="2">
    <source>
        <dbReference type="ARBA" id="ARBA00022670"/>
    </source>
</evidence>
<dbReference type="PROSITE" id="PS50878">
    <property type="entry name" value="RT_POL"/>
    <property type="match status" value="2"/>
</dbReference>
<feature type="domain" description="Reverse transcriptase" evidence="20">
    <location>
        <begin position="1963"/>
        <end position="2143"/>
    </location>
</feature>
<dbReference type="InterPro" id="IPR002401">
    <property type="entry name" value="Cyt_P450_E_grp-I"/>
</dbReference>
<dbReference type="InterPro" id="IPR056924">
    <property type="entry name" value="SH3_Tf2-1"/>
</dbReference>
<keyword evidence="23" id="KW-1185">Reference proteome</keyword>
<dbReference type="CDD" id="cd01647">
    <property type="entry name" value="RT_LTR"/>
    <property type="match status" value="2"/>
</dbReference>
<dbReference type="GO" id="GO:0006310">
    <property type="term" value="P:DNA recombination"/>
    <property type="evidence" value="ECO:0007669"/>
    <property type="project" value="UniProtKB-KW"/>
</dbReference>
<dbReference type="CDD" id="cd09274">
    <property type="entry name" value="RNase_HI_RT_Ty3"/>
    <property type="match status" value="2"/>
</dbReference>
<dbReference type="Gene3D" id="3.30.420.10">
    <property type="entry name" value="Ribonuclease H-like superfamily/Ribonuclease H"/>
    <property type="match status" value="2"/>
</dbReference>
<dbReference type="Gene3D" id="3.10.20.370">
    <property type="match status" value="1"/>
</dbReference>
<dbReference type="Proteomes" id="UP000287166">
    <property type="component" value="Unassembled WGS sequence"/>
</dbReference>
<evidence type="ECO:0000256" key="9">
    <source>
        <dbReference type="ARBA" id="ARBA00022801"/>
    </source>
</evidence>
<dbReference type="InterPro" id="IPR001128">
    <property type="entry name" value="Cyt_P450"/>
</dbReference>
<dbReference type="GO" id="GO:0015074">
    <property type="term" value="P:DNA integration"/>
    <property type="evidence" value="ECO:0007669"/>
    <property type="project" value="UniProtKB-KW"/>
</dbReference>
<dbReference type="EC" id="2.7.7.49" evidence="1"/>
<evidence type="ECO:0000259" key="20">
    <source>
        <dbReference type="PROSITE" id="PS50878"/>
    </source>
</evidence>
<feature type="region of interest" description="Disordered" evidence="19">
    <location>
        <begin position="1777"/>
        <end position="1803"/>
    </location>
</feature>
<evidence type="ECO:0000256" key="19">
    <source>
        <dbReference type="SAM" id="MobiDB-lite"/>
    </source>
</evidence>
<feature type="binding site" description="axial binding residue" evidence="18">
    <location>
        <position position="3154"/>
    </location>
    <ligand>
        <name>heme</name>
        <dbReference type="ChEBI" id="CHEBI:30413"/>
    </ligand>
    <ligandPart>
        <name>Fe</name>
        <dbReference type="ChEBI" id="CHEBI:18248"/>
    </ligandPart>
</feature>
<dbReference type="Pfam" id="PF17919">
    <property type="entry name" value="RT_RNaseH_2"/>
    <property type="match status" value="1"/>
</dbReference>
<keyword evidence="18" id="KW-0408">Iron</keyword>
<dbReference type="SUPFAM" id="SSF56672">
    <property type="entry name" value="DNA/RNA polymerases"/>
    <property type="match status" value="2"/>
</dbReference>
<dbReference type="Pfam" id="PF00067">
    <property type="entry name" value="p450"/>
    <property type="match status" value="1"/>
</dbReference>
<dbReference type="Pfam" id="PF00078">
    <property type="entry name" value="RVT_1"/>
    <property type="match status" value="2"/>
</dbReference>
<dbReference type="InParanoid" id="A0A401G9X3"/>
<dbReference type="OrthoDB" id="1103324at2759"/>
<evidence type="ECO:0000256" key="16">
    <source>
        <dbReference type="ARBA" id="ARBA00023172"/>
    </source>
</evidence>
<evidence type="ECO:0000256" key="3">
    <source>
        <dbReference type="ARBA" id="ARBA00022679"/>
    </source>
</evidence>
<dbReference type="Pfam" id="PF17917">
    <property type="entry name" value="RT_RNaseH"/>
    <property type="match status" value="1"/>
</dbReference>
<dbReference type="GO" id="GO:0004497">
    <property type="term" value="F:monooxygenase activity"/>
    <property type="evidence" value="ECO:0007669"/>
    <property type="project" value="InterPro"/>
</dbReference>
<evidence type="ECO:0000256" key="5">
    <source>
        <dbReference type="ARBA" id="ARBA00022722"/>
    </source>
</evidence>
<dbReference type="Pfam" id="PF03732">
    <property type="entry name" value="Retrotrans_gag"/>
    <property type="match status" value="1"/>
</dbReference>
<proteinExistence type="predicted"/>
<dbReference type="SUPFAM" id="SSF50630">
    <property type="entry name" value="Acid proteases"/>
    <property type="match status" value="2"/>
</dbReference>
<dbReference type="InterPro" id="IPR000477">
    <property type="entry name" value="RT_dom"/>
</dbReference>
<keyword evidence="15" id="KW-0238">DNA-binding</keyword>
<dbReference type="InterPro" id="IPR036397">
    <property type="entry name" value="RNaseH_sf"/>
</dbReference>
<dbReference type="Gene3D" id="1.10.340.70">
    <property type="match status" value="2"/>
</dbReference>
<keyword evidence="10" id="KW-0460">Magnesium</keyword>
<dbReference type="InterPro" id="IPR021109">
    <property type="entry name" value="Peptidase_aspartic_dom_sf"/>
</dbReference>
<name>A0A401G9X3_9APHY</name>
<dbReference type="EMBL" id="BFAD01000002">
    <property type="protein sequence ID" value="GBE78974.1"/>
    <property type="molecule type" value="Genomic_DNA"/>
</dbReference>
<feature type="region of interest" description="Disordered" evidence="19">
    <location>
        <begin position="72"/>
        <end position="115"/>
    </location>
</feature>
<dbReference type="FunFam" id="3.30.70.270:FF:000020">
    <property type="entry name" value="Transposon Tf2-6 polyprotein-like Protein"/>
    <property type="match status" value="2"/>
</dbReference>
<evidence type="ECO:0000256" key="4">
    <source>
        <dbReference type="ARBA" id="ARBA00022695"/>
    </source>
</evidence>
<dbReference type="InterPro" id="IPR012337">
    <property type="entry name" value="RNaseH-like_sf"/>
</dbReference>
<keyword evidence="18" id="KW-0349">Heme</keyword>
<dbReference type="GO" id="GO:0003723">
    <property type="term" value="F:RNA binding"/>
    <property type="evidence" value="ECO:0007669"/>
    <property type="project" value="UniProtKB-KW"/>
</dbReference>
<dbReference type="Gene3D" id="2.40.70.10">
    <property type="entry name" value="Acid Proteases"/>
    <property type="match status" value="2"/>
</dbReference>
<comment type="caution">
    <text evidence="22">The sequence shown here is derived from an EMBL/GenBank/DDBJ whole genome shotgun (WGS) entry which is preliminary data.</text>
</comment>
<sequence length="3197" mass="363388">MTFGDHLSNFLSRLPVEFVKDIRRDKPKNVEEIYFSAREIECLSNLHHVPAQHQNNTNSFCKKTKGFTHRLFSSSSSSPSAASSSPSAPPMSSSPSTGPVPMDLDAMEQPPPLKTKDRVSHELNLFEGSEPPLFTDCCKEPLELSVLDLSDDAPEPHLLPTYAVQLTPSVNAKPLQLALAIIDTGAAYCYIKPSVVRRANLTMYPMTAHSVRGAGATTTSAWAHFAIEIGGWQKPICAFILDTDTLRFDMVIGQEWLQKYNAQPDWATRSWFLMDPHTCQVVRLHVMTVQQPLPLPCIAGAAASNRWASLVAAPLELYSLAEEPVTESPQETSGHKSPLAKIKSFGARLHACMKAKFPWLFHTKLGAPPAGRCEHVINVTGTRPIRVHGHPLSPPEHEEVRKLVDEGLRDGIIEPSKSPWSVPLILIRKKDGKMWVCVDFRQLNNFTVQNAYPLPRIDDSYQNLRGVHFFTTLDLRSGYWQIPLSAASRPLTAFAMHFGHYQFCVMPLGLCNAPVTFQNFMNDLLRSHLDRCVMVYLDDIIIYSPNLPQHLANVDWVLTCLDHQGLILHEDKCQWVQTELTYLGHIVSIAGVRPNPEKVQAITEWPRPDNVTHLRSFLNLTGYYRRFMKGFAKIAGPMYDLLKGNPRKRAKIKWSAPCEQAFVALKLRLTSAPLLSYPSPWRLFILDVDASGHAIGGILHQSQNDFPKGEGDHSCFAFKESDLQPIAFESCRMTPTEQRYSTQECEMLAIDHCLQKWRSYIEGSPVVVHSDHESLKYFLSQKHLGRHLAHFADNIAHFDVLIQYRPGHNQLAADALSCRDGQADVPDYEASGPLFANPMEPAVDYDRSALFETLKKWREDLLRDASAEPSRRGFLVRDGALFHSVDQGQGEVFLPVPVNLDEALRVIREVHTDLGHLGVRAVAKVLKSHVWLPIVTELVEFVIRRCDACQFTQCEAPPAQPLHPLPRTDAFDHWALDFIGPLVKSKEGNEYILTAMDHSTDFAYATAIPRRSHIAVIALLRRLITTHGKPSTVLTDNGEEFLLYPFQNYLQRLGIQHLHTSSYHSQTNGRLEKFNDTLVQTLARYTAPNRQDKWDQYLSDALLAQHAHVSRSHGTSPFFLVFGHQPRLPHETTYDLLRAPPTDAEIATLQNRHLEHVQNLERFRTEANTCALRRLQDEKDLSTLDFNYINPTALPEQYREHLPSQAEWSTERNAHFIGGRPVFIRPDNHNFDYSPEEFERTLPHNLGGIVLQHIADSGITTSYPGERPDAPWNPPAQNPIPQPTLAPIVPDYIPPMATVTMDEGRHHASQKELGFRKPEIFNGSDRSKLREFINQCKNYMAGNSHVYQEDNQKIAFVLSHMQGGTAGSWAQSFIETELTNDDFLSYGSWRDFIASVNKAFGDENIEETARTLLRNIKQGTRTADDYIAEFRSLESKAKLEDAGNIEYFKWGLNDPLRQRIYGMESMPKTLDKWYEYASRFDNQWRSAQIFKRGATTTTRGKGRSVHRPYYSASAKDPNAMDVDRVNISRLYPDERQKRMKEGLCFLCGKKGHIANDRQFHPQSGSFTRARTIQPGLDTDTITWIKKMREDLAQKKEVSKEETREEQIAYVRNVFNDMTDEERTQLEALIDSGAAETFMNIRFAEENDFIRWELPKPITVMNADGTPNQMGTITHCTWKMMKIGGRKTLTRFLLTGIGKENILLGMPWLKRLNPMINWETGDFWFGKEAKWPPKLTVEDAPDEEVSIFKEDGLPELITTETSPTSFGHSESIREIMADNTERGELPAVRNDTEPDDLSSESPMDQLDDDDLVISYIAGEPVIGIFEPIRKESPLTNEETETAVFTIRRGPAIGRMTHSTRSPLFCNAQNTVFYKSSGKSQELAQQAHKEASAVDKPKTVEELVPNYLHDLKSVFEKKAAERFPETRPWDHAIDLKPDFIPRDCKVYPLSLKEQGAMDDFLEENLRKGYIRPSKSPMASPFFFVGKKDGALRPCQDYRYLNEGTVKNAYPLPLISDLMDQFKGASIFTKMDLRSGYNNVRIKDGDQWKGAFKTNRGLFEPMVMFFGLCNSPATFQMMMNALFKDMIDEGWIVIYMDDILIFSNDLEEHHVRTRRVLQRLKDNDLFLKPEKCFFDVKEVEFLGMIIRENYIGMDPIKLKGIAEWPEPSTVKGVRSFLGFGNFYRKFIANFSDIAKPLTNLTRTAAGSPPFEWTTECQTAFDTLKQRFSTAPVLLLPDKAKPFIVESDASKFATGAVLRQADINGELHPCAYISQTLNPAERNYEIYDRELLGIIRALTEWRHYLEGSPHPVEVRSDHKNLTYFRTAQKLNRRQARWSLKLSQFDLHLIHVPGTQMIQSDALSHRNGLDDSESDNEDRILLPNALFVRSISPTLFDEIRNHAAKDLIVHEALEAIAHKGPVPMKSSLSDWEVHDGVILYKGKIYVPPSETLRRDLVRLHHDSPAMGHPGKFNTLELLRREFWWPGMYTFVYNYVEGCAACQQMKPNTHPTRIPLEPIPADPHALPFSCCTTDFITDLPVSNGFDSIMVVVDHDLTKGVILTPCLKTITAEGTAKIFHDKVYSRFGLPDRIISDRGPQYASKVFQELNRLLQIRSSMSTAYHPQTDGETERVNQELEIYLRLYCGNNPETWADRLPDLEFCHNTREHSARKMSPFRIMMGYEPRGLPSVFPTTNIPSVESRLDMLQKIRLEALAMHELARQQMADRVRQGSPKFTLGQKVWLDSRNLKVNYASRKIAPKREGPFEIVEVIGPANYRLKLPKTWRVHSVFHAALLSPYRENDIHGPNYMNPPPDVVDNEEEYEVEAILNHKTYRGHLRPDFALLLRNCDTQMTEALVLVKAIMHKPDDWLAHTRESISLLQFSMVYGLSSEKRRLEALAALPRINSFVDRLVHAAYPGAHLVEFFPILHHLPNRIAKWKRDTEYWFEEDSNMFESLYCNTEPTGDGTRDNLVNAFLSERDQHNCNPREAAWLAGTLYAAGTETTMSVLSWFILVMIAYPDVQAKAHAELNTVVGCSHSPCFADCSDLLYIRAIVKEALCWQPVALTARMTGMATTTSRKGLFAFQTFGSSQLYFIPFAVVTGKFIFDLARSMNRDPDVYGSDAHEFNPDRHLSEDGGIGRALSNTKQEGHSSYGFGKRFCVGRHVTNDSLFINIALILWAFEICSVDDNKPSCADFINTGLVM</sequence>
<dbReference type="Gene3D" id="3.30.70.270">
    <property type="match status" value="4"/>
</dbReference>
<dbReference type="Pfam" id="PF00665">
    <property type="entry name" value="rve"/>
    <property type="match status" value="2"/>
</dbReference>
<dbReference type="FunFam" id="3.30.420.10:FF:000032">
    <property type="entry name" value="Retrovirus-related Pol polyprotein from transposon 297-like Protein"/>
    <property type="match status" value="2"/>
</dbReference>
<keyword evidence="8" id="KW-0255">Endonuclease</keyword>
<evidence type="ECO:0000256" key="1">
    <source>
        <dbReference type="ARBA" id="ARBA00012493"/>
    </source>
</evidence>
<evidence type="ECO:0000256" key="17">
    <source>
        <dbReference type="ARBA" id="ARBA00023268"/>
    </source>
</evidence>
<dbReference type="GO" id="GO:0005634">
    <property type="term" value="C:nucleus"/>
    <property type="evidence" value="ECO:0007669"/>
    <property type="project" value="UniProtKB-ARBA"/>
</dbReference>
<dbReference type="GO" id="GO:0003887">
    <property type="term" value="F:DNA-directed DNA polymerase activity"/>
    <property type="evidence" value="ECO:0007669"/>
    <property type="project" value="UniProtKB-KW"/>
</dbReference>
<evidence type="ECO:0000256" key="14">
    <source>
        <dbReference type="ARBA" id="ARBA00022932"/>
    </source>
</evidence>
<dbReference type="InterPro" id="IPR043502">
    <property type="entry name" value="DNA/RNA_pol_sf"/>
</dbReference>
<dbReference type="GO" id="GO:0006508">
    <property type="term" value="P:proteolysis"/>
    <property type="evidence" value="ECO:0007669"/>
    <property type="project" value="UniProtKB-KW"/>
</dbReference>
<dbReference type="Gene3D" id="3.10.10.10">
    <property type="entry name" value="HIV Type 1 Reverse Transcriptase, subunit A, domain 1"/>
    <property type="match status" value="2"/>
</dbReference>
<keyword evidence="14" id="KW-0239">DNA-directed DNA polymerase</keyword>
<feature type="domain" description="Integrase catalytic" evidence="21">
    <location>
        <begin position="962"/>
        <end position="1125"/>
    </location>
</feature>
<dbReference type="RefSeq" id="XP_027609887.1">
    <property type="nucleotide sequence ID" value="XM_027754086.1"/>
</dbReference>
<dbReference type="InterPro" id="IPR005162">
    <property type="entry name" value="Retrotrans_gag_dom"/>
</dbReference>
<dbReference type="GO" id="GO:0020037">
    <property type="term" value="F:heme binding"/>
    <property type="evidence" value="ECO:0007669"/>
    <property type="project" value="InterPro"/>
</dbReference>
<evidence type="ECO:0000256" key="6">
    <source>
        <dbReference type="ARBA" id="ARBA00022723"/>
    </source>
</evidence>
<keyword evidence="13" id="KW-0695">RNA-directed DNA polymerase</keyword>
<dbReference type="InterPro" id="IPR041577">
    <property type="entry name" value="RT_RNaseH_2"/>
</dbReference>
<gene>
    <name evidence="22" type="ORF">SCP_0201710</name>
</gene>
<keyword evidence="12" id="KW-0229">DNA integration</keyword>
<comment type="cofactor">
    <cofactor evidence="18">
        <name>heme</name>
        <dbReference type="ChEBI" id="CHEBI:30413"/>
    </cofactor>
</comment>
<dbReference type="InterPro" id="IPR001584">
    <property type="entry name" value="Integrase_cat-core"/>
</dbReference>
<dbReference type="STRING" id="139825.A0A401G9X3"/>
<dbReference type="GO" id="GO:0016705">
    <property type="term" value="F:oxidoreductase activity, acting on paired donors, with incorporation or reduction of molecular oxygen"/>
    <property type="evidence" value="ECO:0007669"/>
    <property type="project" value="InterPro"/>
</dbReference>
<dbReference type="Gene3D" id="1.10.630.10">
    <property type="entry name" value="Cytochrome P450"/>
    <property type="match status" value="1"/>
</dbReference>
<dbReference type="InterPro" id="IPR043128">
    <property type="entry name" value="Rev_trsase/Diguanyl_cyclase"/>
</dbReference>
<dbReference type="SUPFAM" id="SSF48264">
    <property type="entry name" value="Cytochrome P450"/>
    <property type="match status" value="1"/>
</dbReference>
<keyword evidence="2" id="KW-0645">Protease</keyword>
<evidence type="ECO:0000256" key="12">
    <source>
        <dbReference type="ARBA" id="ARBA00022908"/>
    </source>
</evidence>
<dbReference type="InterPro" id="IPR050951">
    <property type="entry name" value="Retrovirus_Pol_polyprotein"/>
</dbReference>
<dbReference type="GO" id="GO:0003964">
    <property type="term" value="F:RNA-directed DNA polymerase activity"/>
    <property type="evidence" value="ECO:0007669"/>
    <property type="project" value="UniProtKB-KW"/>
</dbReference>
<keyword evidence="3" id="KW-0808">Transferase</keyword>
<evidence type="ECO:0000256" key="11">
    <source>
        <dbReference type="ARBA" id="ARBA00022884"/>
    </source>
</evidence>